<dbReference type="PROSITE" id="PS51083">
    <property type="entry name" value="ZF_HIT"/>
    <property type="match status" value="1"/>
</dbReference>
<organism evidence="4 5">
    <name type="scientific">Laodelphax striatellus</name>
    <name type="common">Small brown planthopper</name>
    <name type="synonym">Delphax striatella</name>
    <dbReference type="NCBI Taxonomy" id="195883"/>
    <lineage>
        <taxon>Eukaryota</taxon>
        <taxon>Metazoa</taxon>
        <taxon>Ecdysozoa</taxon>
        <taxon>Arthropoda</taxon>
        <taxon>Hexapoda</taxon>
        <taxon>Insecta</taxon>
        <taxon>Pterygota</taxon>
        <taxon>Neoptera</taxon>
        <taxon>Paraneoptera</taxon>
        <taxon>Hemiptera</taxon>
        <taxon>Auchenorrhyncha</taxon>
        <taxon>Fulgoroidea</taxon>
        <taxon>Delphacidae</taxon>
        <taxon>Criomorphinae</taxon>
        <taxon>Laodelphax</taxon>
    </lineage>
</organism>
<dbReference type="SMR" id="A0A482WSN7"/>
<comment type="caution">
    <text evidence="4">The sequence shown here is derived from an EMBL/GenBank/DDBJ whole genome shotgun (WGS) entry which is preliminary data.</text>
</comment>
<evidence type="ECO:0000256" key="2">
    <source>
        <dbReference type="SAM" id="Coils"/>
    </source>
</evidence>
<keyword evidence="1" id="KW-0863">Zinc-finger</keyword>
<dbReference type="AlphaFoldDB" id="A0A482WSN7"/>
<accession>A0A482WSN7</accession>
<reference evidence="4 5" key="1">
    <citation type="journal article" date="2017" name="Gigascience">
        <title>Genome sequence of the small brown planthopper, Laodelphax striatellus.</title>
        <authorList>
            <person name="Zhu J."/>
            <person name="Jiang F."/>
            <person name="Wang X."/>
            <person name="Yang P."/>
            <person name="Bao Y."/>
            <person name="Zhao W."/>
            <person name="Wang W."/>
            <person name="Lu H."/>
            <person name="Wang Q."/>
            <person name="Cui N."/>
            <person name="Li J."/>
            <person name="Chen X."/>
            <person name="Luo L."/>
            <person name="Yu J."/>
            <person name="Kang L."/>
            <person name="Cui F."/>
        </authorList>
    </citation>
    <scope>NUCLEOTIDE SEQUENCE [LARGE SCALE GENOMIC DNA]</scope>
    <source>
        <strain evidence="4">Lst14</strain>
    </source>
</reference>
<evidence type="ECO:0000313" key="5">
    <source>
        <dbReference type="Proteomes" id="UP000291343"/>
    </source>
</evidence>
<gene>
    <name evidence="4" type="ORF">LSTR_LSTR010698</name>
</gene>
<dbReference type="Pfam" id="PF04438">
    <property type="entry name" value="zf-HIT"/>
    <property type="match status" value="1"/>
</dbReference>
<dbReference type="PANTHER" id="PTHR15555:SF0">
    <property type="entry name" value="ZINC FINGER HIT DOMAIN-CONTAINING PROTEIN 2"/>
    <property type="match status" value="1"/>
</dbReference>
<feature type="domain" description="HIT-type" evidence="3">
    <location>
        <begin position="7"/>
        <end position="40"/>
    </location>
</feature>
<protein>
    <recommendedName>
        <fullName evidence="3">HIT-type domain-containing protein</fullName>
    </recommendedName>
</protein>
<feature type="coiled-coil region" evidence="2">
    <location>
        <begin position="151"/>
        <end position="178"/>
    </location>
</feature>
<keyword evidence="2" id="KW-0175">Coiled coil</keyword>
<keyword evidence="1" id="KW-0862">Zinc</keyword>
<dbReference type="EMBL" id="QKKF02026142">
    <property type="protein sequence ID" value="RZF36587.1"/>
    <property type="molecule type" value="Genomic_DNA"/>
</dbReference>
<dbReference type="SUPFAM" id="SSF144232">
    <property type="entry name" value="HIT/MYND zinc finger-like"/>
    <property type="match status" value="1"/>
</dbReference>
<dbReference type="STRING" id="195883.A0A482WSN7"/>
<sequence>MEGEKLCMICSNNIGKYACPRCNIFYCSVDCYRAEMHSNCSEAFYKDCIADEIKSQETNPDAQKKMLEILQRMQQQQEDGDFDGDDVLFGEDDEDELVDLADRLKDVDLEDADTVWKCLTEEERNEFQELLKSGDIESVVPKFEPWWTVKDEKKVIDLDQEEKEMEDLRKRCPKVENKVVQFSDLSKVSPAGTVCYNVANVLAAYSVIVRYYNGEHKQYVSESAPLLVAISTNLSANQNFPELDMAVKSVQLEITNCQCLSQVEGINVEMEADVKRLFSGPNFSYPKFYVDCALGDLYSLFRLALNAKKRKPNEAGEFSKQFPDSFENCVPELQKSKVKLCLRKIEYFQSWAKDHFQTPY</sequence>
<dbReference type="InParanoid" id="A0A482WSN7"/>
<dbReference type="InterPro" id="IPR039646">
    <property type="entry name" value="ZNHIT2"/>
</dbReference>
<evidence type="ECO:0000313" key="4">
    <source>
        <dbReference type="EMBL" id="RZF36587.1"/>
    </source>
</evidence>
<keyword evidence="5" id="KW-1185">Reference proteome</keyword>
<dbReference type="Proteomes" id="UP000291343">
    <property type="component" value="Unassembled WGS sequence"/>
</dbReference>
<proteinExistence type="predicted"/>
<keyword evidence="1" id="KW-0479">Metal-binding</keyword>
<dbReference type="OrthoDB" id="10005492at2759"/>
<dbReference type="CDD" id="cd23024">
    <property type="entry name" value="zf-HIT_ZNHIT2-3"/>
    <property type="match status" value="1"/>
</dbReference>
<dbReference type="Gene3D" id="3.30.60.190">
    <property type="match status" value="1"/>
</dbReference>
<dbReference type="FunCoup" id="A0A482WSN7">
    <property type="interactions" value="245"/>
</dbReference>
<evidence type="ECO:0000259" key="3">
    <source>
        <dbReference type="PROSITE" id="PS51083"/>
    </source>
</evidence>
<dbReference type="PANTHER" id="PTHR15555">
    <property type="entry name" value="ZINC FINGER HIT DOMAIN CONTAINING PROTEIN 2 PROTEIN FON -RELATED"/>
    <property type="match status" value="1"/>
</dbReference>
<evidence type="ECO:0000256" key="1">
    <source>
        <dbReference type="PROSITE-ProRule" id="PRU00453"/>
    </source>
</evidence>
<dbReference type="GO" id="GO:0008270">
    <property type="term" value="F:zinc ion binding"/>
    <property type="evidence" value="ECO:0007669"/>
    <property type="project" value="UniProtKB-UniRule"/>
</dbReference>
<name>A0A482WSN7_LAOST</name>
<dbReference type="InterPro" id="IPR007529">
    <property type="entry name" value="Znf_HIT"/>
</dbReference>